<dbReference type="Pfam" id="PF00089">
    <property type="entry name" value="Trypsin"/>
    <property type="match status" value="1"/>
</dbReference>
<dbReference type="Gene3D" id="2.40.10.10">
    <property type="entry name" value="Trypsin-like serine proteases"/>
    <property type="match status" value="1"/>
</dbReference>
<dbReference type="AlphaFoldDB" id="A0A8J6HX67"/>
<dbReference type="GO" id="GO:0004252">
    <property type="term" value="F:serine-type endopeptidase activity"/>
    <property type="evidence" value="ECO:0007669"/>
    <property type="project" value="InterPro"/>
</dbReference>
<accession>A0A8J6HX67</accession>
<dbReference type="InterPro" id="IPR043504">
    <property type="entry name" value="Peptidase_S1_PA_chymotrypsin"/>
</dbReference>
<dbReference type="Proteomes" id="UP000719412">
    <property type="component" value="Unassembled WGS sequence"/>
</dbReference>
<keyword evidence="1" id="KW-1015">Disulfide bond</keyword>
<feature type="domain" description="Peptidase S1" evidence="2">
    <location>
        <begin position="60"/>
        <end position="99"/>
    </location>
</feature>
<protein>
    <recommendedName>
        <fullName evidence="2">Peptidase S1 domain-containing protein</fullName>
    </recommendedName>
</protein>
<evidence type="ECO:0000313" key="4">
    <source>
        <dbReference type="Proteomes" id="UP000719412"/>
    </source>
</evidence>
<reference evidence="3" key="2">
    <citation type="submission" date="2021-08" db="EMBL/GenBank/DDBJ databases">
        <authorList>
            <person name="Eriksson T."/>
        </authorList>
    </citation>
    <scope>NUCLEOTIDE SEQUENCE</scope>
    <source>
        <strain evidence="3">Stoneville</strain>
        <tissue evidence="3">Whole head</tissue>
    </source>
</reference>
<comment type="caution">
    <text evidence="3">The sequence shown here is derived from an EMBL/GenBank/DDBJ whole genome shotgun (WGS) entry which is preliminary data.</text>
</comment>
<dbReference type="PANTHER" id="PTHR24252:SF7">
    <property type="entry name" value="HYALIN"/>
    <property type="match status" value="1"/>
</dbReference>
<evidence type="ECO:0000256" key="1">
    <source>
        <dbReference type="ARBA" id="ARBA00023157"/>
    </source>
</evidence>
<gene>
    <name evidence="3" type="ORF">GEV33_000397</name>
</gene>
<evidence type="ECO:0000313" key="3">
    <source>
        <dbReference type="EMBL" id="KAH0822394.1"/>
    </source>
</evidence>
<organism evidence="3 4">
    <name type="scientific">Tenebrio molitor</name>
    <name type="common">Yellow mealworm beetle</name>
    <dbReference type="NCBI Taxonomy" id="7067"/>
    <lineage>
        <taxon>Eukaryota</taxon>
        <taxon>Metazoa</taxon>
        <taxon>Ecdysozoa</taxon>
        <taxon>Arthropoda</taxon>
        <taxon>Hexapoda</taxon>
        <taxon>Insecta</taxon>
        <taxon>Pterygota</taxon>
        <taxon>Neoptera</taxon>
        <taxon>Endopterygota</taxon>
        <taxon>Coleoptera</taxon>
        <taxon>Polyphaga</taxon>
        <taxon>Cucujiformia</taxon>
        <taxon>Tenebrionidae</taxon>
        <taxon>Tenebrio</taxon>
    </lineage>
</organism>
<evidence type="ECO:0000259" key="2">
    <source>
        <dbReference type="Pfam" id="PF00089"/>
    </source>
</evidence>
<keyword evidence="4" id="KW-1185">Reference proteome</keyword>
<dbReference type="EMBL" id="JABDTM020002581">
    <property type="protein sequence ID" value="KAH0822394.1"/>
    <property type="molecule type" value="Genomic_DNA"/>
</dbReference>
<dbReference type="SUPFAM" id="SSF50494">
    <property type="entry name" value="Trypsin-like serine proteases"/>
    <property type="match status" value="1"/>
</dbReference>
<dbReference type="InterPro" id="IPR009003">
    <property type="entry name" value="Peptidase_S1_PA"/>
</dbReference>
<dbReference type="InterPro" id="IPR001254">
    <property type="entry name" value="Trypsin_dom"/>
</dbReference>
<dbReference type="GO" id="GO:0006508">
    <property type="term" value="P:proteolysis"/>
    <property type="evidence" value="ECO:0007669"/>
    <property type="project" value="InterPro"/>
</dbReference>
<dbReference type="PANTHER" id="PTHR24252">
    <property type="entry name" value="ACROSIN-RELATED"/>
    <property type="match status" value="1"/>
</dbReference>
<reference evidence="3" key="1">
    <citation type="journal article" date="2020" name="J Insects Food Feed">
        <title>The yellow mealworm (Tenebrio molitor) genome: a resource for the emerging insects as food and feed industry.</title>
        <authorList>
            <person name="Eriksson T."/>
            <person name="Andere A."/>
            <person name="Kelstrup H."/>
            <person name="Emery V."/>
            <person name="Picard C."/>
        </authorList>
    </citation>
    <scope>NUCLEOTIDE SEQUENCE</scope>
    <source>
        <strain evidence="3">Stoneville</strain>
        <tissue evidence="3">Whole head</tissue>
    </source>
</reference>
<sequence length="118" mass="13107">MNCTDALDGTVANFRCASFYEDSRLARPKAVCTEGKWSEIVPDCRPVCGKTSIRRDPSLIVGGRVSEKGQFPWQAALYSSLHQSFLCGGTLLNEKVVLTVILRHESDLQHDCCKQECL</sequence>
<proteinExistence type="predicted"/>
<name>A0A8J6HX67_TENMO</name>